<keyword evidence="5" id="KW-1185">Reference proteome</keyword>
<organism evidence="4 5">
    <name type="scientific">Rhodosorus marinus</name>
    <dbReference type="NCBI Taxonomy" id="101924"/>
    <lineage>
        <taxon>Eukaryota</taxon>
        <taxon>Rhodophyta</taxon>
        <taxon>Stylonematophyceae</taxon>
        <taxon>Stylonematales</taxon>
        <taxon>Stylonemataceae</taxon>
        <taxon>Rhodosorus</taxon>
    </lineage>
</organism>
<protein>
    <recommendedName>
        <fullName evidence="2">Uncharacterized protein ycf18</fullName>
    </recommendedName>
</protein>
<evidence type="ECO:0000313" key="5">
    <source>
        <dbReference type="Proteomes" id="UP001157974"/>
    </source>
</evidence>
<dbReference type="AlphaFoldDB" id="A0AAV8UP89"/>
<comment type="caution">
    <text evidence="4">The sequence shown here is derived from an EMBL/GenBank/DDBJ whole genome shotgun (WGS) entry which is preliminary data.</text>
</comment>
<accession>A0AAV8UP89</accession>
<feature type="compositionally biased region" description="Basic and acidic residues" evidence="3">
    <location>
        <begin position="53"/>
        <end position="62"/>
    </location>
</feature>
<dbReference type="Gene3D" id="1.10.287.670">
    <property type="entry name" value="Phycobilisome degradation protein NblA"/>
    <property type="match status" value="1"/>
</dbReference>
<evidence type="ECO:0000256" key="1">
    <source>
        <dbReference type="ARBA" id="ARBA00008091"/>
    </source>
</evidence>
<dbReference type="EMBL" id="JAMWBK010000007">
    <property type="protein sequence ID" value="KAJ8903286.1"/>
    <property type="molecule type" value="Genomic_DNA"/>
</dbReference>
<evidence type="ECO:0000256" key="3">
    <source>
        <dbReference type="SAM" id="MobiDB-lite"/>
    </source>
</evidence>
<dbReference type="InterPro" id="IPR007574">
    <property type="entry name" value="NblA"/>
</dbReference>
<dbReference type="Proteomes" id="UP001157974">
    <property type="component" value="Unassembled WGS sequence"/>
</dbReference>
<sequence>MVSCEVCFLPFSGTFRVPIAGASVSRRTMGLNSSGKACRGLSTMFCSEEPEKEEPRPPRRDPDPDDLPEQSDPRELTTGQLFTLNSLEQSIQNMTKDECHQMTIDIIRQMMAKENFIKSMFNDDDLSFGPVDMNLDEYLDDGAKDARENR</sequence>
<reference evidence="4 5" key="1">
    <citation type="journal article" date="2023" name="Nat. Commun.">
        <title>Origin of minicircular mitochondrial genomes in red algae.</title>
        <authorList>
            <person name="Lee Y."/>
            <person name="Cho C.H."/>
            <person name="Lee Y.M."/>
            <person name="Park S.I."/>
            <person name="Yang J.H."/>
            <person name="West J.A."/>
            <person name="Bhattacharya D."/>
            <person name="Yoon H.S."/>
        </authorList>
    </citation>
    <scope>NUCLEOTIDE SEQUENCE [LARGE SCALE GENOMIC DNA]</scope>
    <source>
        <strain evidence="4 5">CCMP1338</strain>
        <tissue evidence="4">Whole cell</tissue>
    </source>
</reference>
<dbReference type="Pfam" id="PF04485">
    <property type="entry name" value="NblA"/>
    <property type="match status" value="1"/>
</dbReference>
<dbReference type="SUPFAM" id="SSF109859">
    <property type="entry name" value="NblA-like"/>
    <property type="match status" value="1"/>
</dbReference>
<proteinExistence type="inferred from homology"/>
<comment type="similarity">
    <text evidence="1">Belongs to the ycf18/nblA family.</text>
</comment>
<evidence type="ECO:0000313" key="4">
    <source>
        <dbReference type="EMBL" id="KAJ8903286.1"/>
    </source>
</evidence>
<gene>
    <name evidence="4" type="ORF">NDN08_004395</name>
</gene>
<evidence type="ECO:0000256" key="2">
    <source>
        <dbReference type="ARBA" id="ARBA00021553"/>
    </source>
</evidence>
<feature type="region of interest" description="Disordered" evidence="3">
    <location>
        <begin position="45"/>
        <end position="79"/>
    </location>
</feature>
<name>A0AAV8UP89_9RHOD</name>
<dbReference type="InterPro" id="IPR036904">
    <property type="entry name" value="NblA_sf"/>
</dbReference>